<organism evidence="1">
    <name type="scientific">marine metagenome</name>
    <dbReference type="NCBI Taxonomy" id="408172"/>
    <lineage>
        <taxon>unclassified sequences</taxon>
        <taxon>metagenomes</taxon>
        <taxon>ecological metagenomes</taxon>
    </lineage>
</organism>
<feature type="non-terminal residue" evidence="1">
    <location>
        <position position="1"/>
    </location>
</feature>
<accession>A0A382J5R2</accession>
<sequence>NLLTSIQAGHVYSSVEGRATPAELIFFASLSNGGVVEMGDRTPSNQELQLVAKVNGPRGATIRLLRNGTIVSESTNLELTYSVNSSDTSAVYRTEVYFSEFAEEDDLPWIVSNPIFIGSRETENLPSIPFREIYGANPNAWRTEQYTDAEVTLDLNVDILTLAYTLGNSPATYAAMAYDIETERITSDVSIDFVVRASKPMRISAQLRRGAGEGSRWRHSFYADQRDRRVRLSVRDFTPVGPPDSVEESVSGVDGLLFVADTVNYQRNSSGELQISGLRLGEQ</sequence>
<name>A0A382J5R2_9ZZZZ</name>
<evidence type="ECO:0000313" key="1">
    <source>
        <dbReference type="EMBL" id="SVC06191.1"/>
    </source>
</evidence>
<reference evidence="1" key="1">
    <citation type="submission" date="2018-05" db="EMBL/GenBank/DDBJ databases">
        <authorList>
            <person name="Lanie J.A."/>
            <person name="Ng W.-L."/>
            <person name="Kazmierczak K.M."/>
            <person name="Andrzejewski T.M."/>
            <person name="Davidsen T.M."/>
            <person name="Wayne K.J."/>
            <person name="Tettelin H."/>
            <person name="Glass J.I."/>
            <person name="Rusch D."/>
            <person name="Podicherti R."/>
            <person name="Tsui H.-C.T."/>
            <person name="Winkler M.E."/>
        </authorList>
    </citation>
    <scope>NUCLEOTIDE SEQUENCE</scope>
</reference>
<dbReference type="AlphaFoldDB" id="A0A382J5R2"/>
<gene>
    <name evidence="1" type="ORF">METZ01_LOCUS259045</name>
</gene>
<proteinExistence type="predicted"/>
<protein>
    <submittedName>
        <fullName evidence="1">Uncharacterized protein</fullName>
    </submittedName>
</protein>
<dbReference type="EMBL" id="UINC01071355">
    <property type="protein sequence ID" value="SVC06191.1"/>
    <property type="molecule type" value="Genomic_DNA"/>
</dbReference>